<proteinExistence type="predicted"/>
<dbReference type="EMBL" id="NAJO01000008">
    <property type="protein sequence ID" value="OQO10488.1"/>
    <property type="molecule type" value="Genomic_DNA"/>
</dbReference>
<dbReference type="InterPro" id="IPR050508">
    <property type="entry name" value="Methyltransf_Superfamily"/>
</dbReference>
<dbReference type="InterPro" id="IPR029063">
    <property type="entry name" value="SAM-dependent_MTases_sf"/>
</dbReference>
<evidence type="ECO:0000313" key="3">
    <source>
        <dbReference type="Proteomes" id="UP000192596"/>
    </source>
</evidence>
<dbReference type="Proteomes" id="UP000192596">
    <property type="component" value="Unassembled WGS sequence"/>
</dbReference>
<dbReference type="Gene3D" id="3.40.50.150">
    <property type="entry name" value="Vaccinia Virus protein VP39"/>
    <property type="match status" value="1"/>
</dbReference>
<accession>A0A1V8TGV5</accession>
<keyword evidence="1" id="KW-1133">Transmembrane helix</keyword>
<name>A0A1V8TGV5_9PEZI</name>
<keyword evidence="3" id="KW-1185">Reference proteome</keyword>
<dbReference type="PANTHER" id="PTHR42912">
    <property type="entry name" value="METHYLTRANSFERASE"/>
    <property type="match status" value="1"/>
</dbReference>
<comment type="caution">
    <text evidence="2">The sequence shown here is derived from an EMBL/GenBank/DDBJ whole genome shotgun (WGS) entry which is preliminary data.</text>
</comment>
<organism evidence="2 3">
    <name type="scientific">Cryoendolithus antarcticus</name>
    <dbReference type="NCBI Taxonomy" id="1507870"/>
    <lineage>
        <taxon>Eukaryota</taxon>
        <taxon>Fungi</taxon>
        <taxon>Dikarya</taxon>
        <taxon>Ascomycota</taxon>
        <taxon>Pezizomycotina</taxon>
        <taxon>Dothideomycetes</taxon>
        <taxon>Dothideomycetidae</taxon>
        <taxon>Cladosporiales</taxon>
        <taxon>Cladosporiaceae</taxon>
        <taxon>Cryoendolithus</taxon>
    </lineage>
</organism>
<sequence>MSSSAKRTLLRSLIVRRNVALPRHAGQLVRNASEQTSAAVSARTPAYKPFQPTTVPDAKTSGKTRRSAAPIILSTLAAVLGLYITQLSLAASKPHPDPSIRDLSAQTDVAARYNETADNFDSEVGTSEALMGINKVRKRLAGQCNGHVLEVSCGTGRNLGYYDVRLGSKIDSLTFVDLSAPMVEVCKKKWTALYGPTSGIRKKADLVIRFLTGSALEAMPPPPKGEKYDTIIQTMGLCSTAAPTKLLENMAAHLSTTSPDARILLLEHGRSYQDWLNNILDKSAAKHAEIHGCWFNRDIGELVKEAADRSGLEVVKEHRQHLGTTWVYELRFKSAAKMAVPVEAVKEEPANAEAVEETAAQGSFGWRGLFGWK</sequence>
<dbReference type="InParanoid" id="A0A1V8TGV5"/>
<dbReference type="OrthoDB" id="416496at2759"/>
<dbReference type="AlphaFoldDB" id="A0A1V8TGV5"/>
<dbReference type="STRING" id="1507870.A0A1V8TGV5"/>
<evidence type="ECO:0000313" key="2">
    <source>
        <dbReference type="EMBL" id="OQO10488.1"/>
    </source>
</evidence>
<evidence type="ECO:0000256" key="1">
    <source>
        <dbReference type="SAM" id="Phobius"/>
    </source>
</evidence>
<protein>
    <recommendedName>
        <fullName evidence="4">Methyltransferase domain-containing protein</fullName>
    </recommendedName>
</protein>
<dbReference type="PANTHER" id="PTHR42912:SF83">
    <property type="entry name" value="METHYLTRANSFERASE TYPE 11 DOMAIN-CONTAINING PROTEIN"/>
    <property type="match status" value="1"/>
</dbReference>
<feature type="transmembrane region" description="Helical" evidence="1">
    <location>
        <begin position="68"/>
        <end position="89"/>
    </location>
</feature>
<dbReference type="GO" id="GO:0008168">
    <property type="term" value="F:methyltransferase activity"/>
    <property type="evidence" value="ECO:0007669"/>
    <property type="project" value="TreeGrafter"/>
</dbReference>
<keyword evidence="1" id="KW-0472">Membrane</keyword>
<dbReference type="SUPFAM" id="SSF53335">
    <property type="entry name" value="S-adenosyl-L-methionine-dependent methyltransferases"/>
    <property type="match status" value="1"/>
</dbReference>
<dbReference type="Pfam" id="PF13489">
    <property type="entry name" value="Methyltransf_23"/>
    <property type="match status" value="1"/>
</dbReference>
<keyword evidence="1" id="KW-0812">Transmembrane</keyword>
<reference evidence="3" key="1">
    <citation type="submission" date="2017-03" db="EMBL/GenBank/DDBJ databases">
        <title>Genomes of endolithic fungi from Antarctica.</title>
        <authorList>
            <person name="Coleine C."/>
            <person name="Masonjones S."/>
            <person name="Stajich J.E."/>
        </authorList>
    </citation>
    <scope>NUCLEOTIDE SEQUENCE [LARGE SCALE GENOMIC DNA]</scope>
    <source>
        <strain evidence="3">CCFEE 5527</strain>
    </source>
</reference>
<gene>
    <name evidence="2" type="ORF">B0A48_03785</name>
</gene>
<dbReference type="CDD" id="cd02440">
    <property type="entry name" value="AdoMet_MTases"/>
    <property type="match status" value="1"/>
</dbReference>
<evidence type="ECO:0008006" key="4">
    <source>
        <dbReference type="Google" id="ProtNLM"/>
    </source>
</evidence>